<dbReference type="PANTHER" id="PTHR14894">
    <property type="entry name" value="CDK5 REGULATORY SUBUNIT-ASSOCIATED PROTEIN 3"/>
    <property type="match status" value="1"/>
</dbReference>
<accession>A0ABP1GF11</accession>
<dbReference type="Proteomes" id="UP001497392">
    <property type="component" value="Unassembled WGS sequence"/>
</dbReference>
<comment type="caution">
    <text evidence="3">The sequence shown here is derived from an EMBL/GenBank/DDBJ whole genome shotgun (WGS) entry which is preliminary data.</text>
</comment>
<protein>
    <submittedName>
        <fullName evidence="3">G13305 protein</fullName>
    </submittedName>
</protein>
<proteinExistence type="inferred from homology"/>
<keyword evidence="4" id="KW-1185">Reference proteome</keyword>
<organism evidence="3 4">
    <name type="scientific">Coccomyxa viridis</name>
    <dbReference type="NCBI Taxonomy" id="1274662"/>
    <lineage>
        <taxon>Eukaryota</taxon>
        <taxon>Viridiplantae</taxon>
        <taxon>Chlorophyta</taxon>
        <taxon>core chlorophytes</taxon>
        <taxon>Trebouxiophyceae</taxon>
        <taxon>Trebouxiophyceae incertae sedis</taxon>
        <taxon>Coccomyxaceae</taxon>
        <taxon>Coccomyxa</taxon>
    </lineage>
</organism>
<dbReference type="Pfam" id="PF05600">
    <property type="entry name" value="CDK5RAP3"/>
    <property type="match status" value="1"/>
</dbReference>
<feature type="compositionally biased region" description="Polar residues" evidence="2">
    <location>
        <begin position="241"/>
        <end position="253"/>
    </location>
</feature>
<evidence type="ECO:0000256" key="2">
    <source>
        <dbReference type="SAM" id="MobiDB-lite"/>
    </source>
</evidence>
<dbReference type="PANTHER" id="PTHR14894:SF0">
    <property type="entry name" value="CDK5 REGULATORY SUBUNIT-ASSOCIATED PROTEIN 3"/>
    <property type="match status" value="1"/>
</dbReference>
<feature type="region of interest" description="Disordered" evidence="2">
    <location>
        <begin position="235"/>
        <end position="296"/>
    </location>
</feature>
<name>A0ABP1GF11_9CHLO</name>
<evidence type="ECO:0000313" key="3">
    <source>
        <dbReference type="EMBL" id="CAL5229890.1"/>
    </source>
</evidence>
<gene>
    <name evidence="3" type="primary">g13305</name>
    <name evidence="3" type="ORF">VP750_LOCUS11796</name>
</gene>
<dbReference type="InterPro" id="IPR008491">
    <property type="entry name" value="CDK5RAP3"/>
</dbReference>
<comment type="similarity">
    <text evidence="1">Belongs to the CDK5RAP3 family.</text>
</comment>
<sequence>MPSHELPLDIPYAKLAEWLISRQKLSKDWHKKLQAIRAKAAELAKDLPPDLALPEGESVEYAAVKQIRDTLAETAEKTFFRNLTGTAGLWDKVLRAYEKDNIFLGEAGQLLVRNVDFEIPYLKQQAAKEQQQLADFERKHNEHLHSAVQAARQYQQECETMGIRGVSIKQELRSLTKGLPSTFHQAAEQLQCGAVGEACTHYAAFLSATLCSSDAGSQSAAELLPAIHRVRGAHLEDPSSVPDQDASSTSAQTRDVAVGDNREAMTDTAISAAGTERKEASAGQEPHTSEADGGDISWDIDISAAEGTTQADEGQADIDWDAAPAADEDIPAQNIDWDIGVDDNATQEAPELAQTGGIVGEMVSDGDFRSSLMNEVHELMAFLQTRLSEAGSMQILGGSQALLEPISSATLKHWLQELKSAVDHMTRERTQQLLLFQTSERYLSRVAAALQHKAGQESKFRRQAQQVETRRQNIQSALAAGSSRLTFLLEKTRAVKQLAEETLSKQLDRTVLIVGEINNLLD</sequence>
<reference evidence="3 4" key="1">
    <citation type="submission" date="2024-06" db="EMBL/GenBank/DDBJ databases">
        <authorList>
            <person name="Kraege A."/>
            <person name="Thomma B."/>
        </authorList>
    </citation>
    <scope>NUCLEOTIDE SEQUENCE [LARGE SCALE GENOMIC DNA]</scope>
</reference>
<evidence type="ECO:0000256" key="1">
    <source>
        <dbReference type="ARBA" id="ARBA00007478"/>
    </source>
</evidence>
<dbReference type="EMBL" id="CAXHTA020000021">
    <property type="protein sequence ID" value="CAL5229890.1"/>
    <property type="molecule type" value="Genomic_DNA"/>
</dbReference>
<evidence type="ECO:0000313" key="4">
    <source>
        <dbReference type="Proteomes" id="UP001497392"/>
    </source>
</evidence>